<sequence length="369" mass="41248">MSSSPPVNQFLCTEISRLKVTDHGLNNPASPRPSPSHHLPPEINNVVNTENRFPQPSGRPRSRQGSRHGSRNQNRHIKFIRWVLSDERFPSISRNERPDQRIPVVLDVAGGRGENTIRLGLCNGINSILVDPRTADDNTIIKCLFVHVIPRLPKRWSVRMKARFGHLYGNAGSQLPDDNDAADVNQNEKGVVERLENNECSANNSSSKFCAHVRHPLGETQTSVAVLPSYFAYDKIIACSSSGSFSNVSPVSQITPEETLASIITGTSEVYFPTLLLGLHADQPTEDIISIGLEYNIPFAVVPCCVFPNLFNERYVEINGTKRKVRSYEDFVEYLVQKDPRKIRKEVLGFGGRNICLWYNGTVLEKADT</sequence>
<dbReference type="PANTHER" id="PTHR36971">
    <property type="entry name" value="UNNAMED PRODUCT"/>
    <property type="match status" value="1"/>
</dbReference>
<organism evidence="2">
    <name type="scientific">Corethron hystrix</name>
    <dbReference type="NCBI Taxonomy" id="216773"/>
    <lineage>
        <taxon>Eukaryota</taxon>
        <taxon>Sar</taxon>
        <taxon>Stramenopiles</taxon>
        <taxon>Ochrophyta</taxon>
        <taxon>Bacillariophyta</taxon>
        <taxon>Coscinodiscophyceae</taxon>
        <taxon>Corethrophycidae</taxon>
        <taxon>Corethrales</taxon>
        <taxon>Corethraceae</taxon>
        <taxon>Corethron</taxon>
    </lineage>
</organism>
<dbReference type="PANTHER" id="PTHR36971:SF1">
    <property type="entry name" value="METHYLTRANSFERASE DOMAIN-CONTAINING PROTEIN"/>
    <property type="match status" value="1"/>
</dbReference>
<name>A0A7S1BV42_9STRA</name>
<evidence type="ECO:0000256" key="1">
    <source>
        <dbReference type="SAM" id="MobiDB-lite"/>
    </source>
</evidence>
<feature type="compositionally biased region" description="Basic residues" evidence="1">
    <location>
        <begin position="60"/>
        <end position="72"/>
    </location>
</feature>
<evidence type="ECO:0000313" key="2">
    <source>
        <dbReference type="EMBL" id="CAD8897306.1"/>
    </source>
</evidence>
<reference evidence="2" key="1">
    <citation type="submission" date="2021-01" db="EMBL/GenBank/DDBJ databases">
        <authorList>
            <person name="Corre E."/>
            <person name="Pelletier E."/>
            <person name="Niang G."/>
            <person name="Scheremetjew M."/>
            <person name="Finn R."/>
            <person name="Kale V."/>
            <person name="Holt S."/>
            <person name="Cochrane G."/>
            <person name="Meng A."/>
            <person name="Brown T."/>
            <person name="Cohen L."/>
        </authorList>
    </citation>
    <scope>NUCLEOTIDE SEQUENCE</scope>
    <source>
        <strain evidence="2">308</strain>
    </source>
</reference>
<proteinExistence type="predicted"/>
<protein>
    <submittedName>
        <fullName evidence="2">Uncharacterized protein</fullName>
    </submittedName>
</protein>
<accession>A0A7S1BV42</accession>
<feature type="region of interest" description="Disordered" evidence="1">
    <location>
        <begin position="22"/>
        <end position="72"/>
    </location>
</feature>
<dbReference type="AlphaFoldDB" id="A0A7S1BV42"/>
<gene>
    <name evidence="2" type="ORF">CHYS00102_LOCUS24520</name>
</gene>
<dbReference type="EMBL" id="HBFR01033587">
    <property type="protein sequence ID" value="CAD8897306.1"/>
    <property type="molecule type" value="Transcribed_RNA"/>
</dbReference>